<dbReference type="EMBL" id="AP018817">
    <property type="protein sequence ID" value="BBF70523.1"/>
    <property type="molecule type" value="Genomic_DNA"/>
</dbReference>
<reference evidence="1" key="1">
    <citation type="submission" date="2018-07" db="EMBL/GenBank/DDBJ databases">
        <title>Complete genome sequence of Sphingomonas bisphenolicum strain AO1, a bisphenol A degradative bacterium isolated from Japanese farm field.</title>
        <authorList>
            <person name="Murakami M."/>
            <person name="Koh M."/>
            <person name="Koba S."/>
            <person name="Matsumura Y."/>
        </authorList>
    </citation>
    <scope>NUCLEOTIDE SEQUENCE</scope>
    <source>
        <strain evidence="1">AO1</strain>
    </source>
</reference>
<dbReference type="Proteomes" id="UP001059971">
    <property type="component" value="Chromosome 1"/>
</dbReference>
<accession>A0ABM7G3S8</accession>
<name>A0ABM7G3S8_9SPHN</name>
<keyword evidence="2" id="KW-1185">Reference proteome</keyword>
<evidence type="ECO:0000313" key="1">
    <source>
        <dbReference type="EMBL" id="BBF70523.1"/>
    </source>
</evidence>
<organism evidence="1 2">
    <name type="scientific">Sphingomonas bisphenolicum</name>
    <dbReference type="NCBI Taxonomy" id="296544"/>
    <lineage>
        <taxon>Bacteria</taxon>
        <taxon>Pseudomonadati</taxon>
        <taxon>Pseudomonadota</taxon>
        <taxon>Alphaproteobacteria</taxon>
        <taxon>Sphingomonadales</taxon>
        <taxon>Sphingomonadaceae</taxon>
        <taxon>Sphingomonas</taxon>
    </lineage>
</organism>
<protein>
    <submittedName>
        <fullName evidence="1">Uncharacterized protein</fullName>
    </submittedName>
</protein>
<sequence>MLPIGSDQRHIARIHPQENCFLEAVGTGAQNTNPLIGDLVPVTYRAIAKQSAAYRYIVDVRCDLGAIVDYASAEQDSARRPFTALCTSDKTPFGPLQSLDQTFGYNRPKFCSLIPHQPKKFGASYPAWVSRMIVRPRDHGRSAMPRIDDRDRKMKTREINGGR</sequence>
<evidence type="ECO:0000313" key="2">
    <source>
        <dbReference type="Proteomes" id="UP001059971"/>
    </source>
</evidence>
<gene>
    <name evidence="1" type="ORF">SBA_ch1_27230</name>
</gene>
<proteinExistence type="predicted"/>